<dbReference type="AlphaFoldDB" id="A0A1F6F3I3"/>
<name>A0A1F6F3I3_9BACT</name>
<dbReference type="InterPro" id="IPR036388">
    <property type="entry name" value="WH-like_DNA-bd_sf"/>
</dbReference>
<dbReference type="SUPFAM" id="SSF46785">
    <property type="entry name" value="Winged helix' DNA-binding domain"/>
    <property type="match status" value="1"/>
</dbReference>
<dbReference type="Gene3D" id="1.10.10.10">
    <property type="entry name" value="Winged helix-like DNA-binding domain superfamily/Winged helix DNA-binding domain"/>
    <property type="match status" value="1"/>
</dbReference>
<dbReference type="Pfam" id="PF12840">
    <property type="entry name" value="HTH_20"/>
    <property type="match status" value="1"/>
</dbReference>
<gene>
    <name evidence="2" type="ORF">A3A39_02510</name>
</gene>
<evidence type="ECO:0000313" key="3">
    <source>
        <dbReference type="Proteomes" id="UP000177372"/>
    </source>
</evidence>
<dbReference type="InterPro" id="IPR011991">
    <property type="entry name" value="ArsR-like_HTH"/>
</dbReference>
<dbReference type="PANTHER" id="PTHR38600:SF2">
    <property type="entry name" value="SLL0088 PROTEIN"/>
    <property type="match status" value="1"/>
</dbReference>
<feature type="domain" description="HTH arsR-type" evidence="1">
    <location>
        <begin position="9"/>
        <end position="88"/>
    </location>
</feature>
<accession>A0A1F6F3I3</accession>
<organism evidence="2 3">
    <name type="scientific">Candidatus Kaiserbacteria bacterium RIFCSPLOWO2_01_FULL_54_13</name>
    <dbReference type="NCBI Taxonomy" id="1798512"/>
    <lineage>
        <taxon>Bacteria</taxon>
        <taxon>Candidatus Kaiseribacteriota</taxon>
    </lineage>
</organism>
<sequence>MVKYRDGERMLDALGLPLRRTMVRRLQQEGAMSLSKLAVPFKISLPAALKHIRLLEDSDIIETHKRGRVRICVYKPSAFKELGGWLASQSAFWESSFDRLGTIINKRKR</sequence>
<reference evidence="2 3" key="1">
    <citation type="journal article" date="2016" name="Nat. Commun.">
        <title>Thousands of microbial genomes shed light on interconnected biogeochemical processes in an aquifer system.</title>
        <authorList>
            <person name="Anantharaman K."/>
            <person name="Brown C.T."/>
            <person name="Hug L.A."/>
            <person name="Sharon I."/>
            <person name="Castelle C.J."/>
            <person name="Probst A.J."/>
            <person name="Thomas B.C."/>
            <person name="Singh A."/>
            <person name="Wilkins M.J."/>
            <person name="Karaoz U."/>
            <person name="Brodie E.L."/>
            <person name="Williams K.H."/>
            <person name="Hubbard S.S."/>
            <person name="Banfield J.F."/>
        </authorList>
    </citation>
    <scope>NUCLEOTIDE SEQUENCE [LARGE SCALE GENOMIC DNA]</scope>
</reference>
<dbReference type="STRING" id="1798512.A3A39_02510"/>
<evidence type="ECO:0000259" key="1">
    <source>
        <dbReference type="SMART" id="SM00418"/>
    </source>
</evidence>
<dbReference type="InterPro" id="IPR001845">
    <property type="entry name" value="HTH_ArsR_DNA-bd_dom"/>
</dbReference>
<dbReference type="CDD" id="cd00090">
    <property type="entry name" value="HTH_ARSR"/>
    <property type="match status" value="1"/>
</dbReference>
<dbReference type="SMART" id="SM00418">
    <property type="entry name" value="HTH_ARSR"/>
    <property type="match status" value="1"/>
</dbReference>
<proteinExistence type="predicted"/>
<evidence type="ECO:0000313" key="2">
    <source>
        <dbReference type="EMBL" id="OGG80405.1"/>
    </source>
</evidence>
<protein>
    <recommendedName>
        <fullName evidence="1">HTH arsR-type domain-containing protein</fullName>
    </recommendedName>
</protein>
<dbReference type="PANTHER" id="PTHR38600">
    <property type="entry name" value="TRANSCRIPTIONAL REGULATORY PROTEIN"/>
    <property type="match status" value="1"/>
</dbReference>
<dbReference type="GO" id="GO:0003700">
    <property type="term" value="F:DNA-binding transcription factor activity"/>
    <property type="evidence" value="ECO:0007669"/>
    <property type="project" value="InterPro"/>
</dbReference>
<dbReference type="Proteomes" id="UP000177372">
    <property type="component" value="Unassembled WGS sequence"/>
</dbReference>
<dbReference type="InterPro" id="IPR036390">
    <property type="entry name" value="WH_DNA-bd_sf"/>
</dbReference>
<comment type="caution">
    <text evidence="2">The sequence shown here is derived from an EMBL/GenBank/DDBJ whole genome shotgun (WGS) entry which is preliminary data.</text>
</comment>
<dbReference type="EMBL" id="MFLZ01000008">
    <property type="protein sequence ID" value="OGG80405.1"/>
    <property type="molecule type" value="Genomic_DNA"/>
</dbReference>